<comment type="caution">
    <text evidence="2">The sequence shown here is derived from an EMBL/GenBank/DDBJ whole genome shotgun (WGS) entry which is preliminary data.</text>
</comment>
<feature type="compositionally biased region" description="Polar residues" evidence="1">
    <location>
        <begin position="1"/>
        <end position="13"/>
    </location>
</feature>
<gene>
    <name evidence="2" type="ORF">DVH24_020914</name>
</gene>
<evidence type="ECO:0000313" key="2">
    <source>
        <dbReference type="EMBL" id="RXH91891.1"/>
    </source>
</evidence>
<name>A0A498JEU8_MALDO</name>
<sequence length="97" mass="11372">MGSTISDYTTSTGESDHENKVTSNFDFNEVNLMAREHATFFKIQIADIEKENVACRRSRFKVRLLKHKLKQCLYEDSVSWFKVSEELEMKKKKAYKG</sequence>
<organism evidence="2 3">
    <name type="scientific">Malus domestica</name>
    <name type="common">Apple</name>
    <name type="synonym">Pyrus malus</name>
    <dbReference type="NCBI Taxonomy" id="3750"/>
    <lineage>
        <taxon>Eukaryota</taxon>
        <taxon>Viridiplantae</taxon>
        <taxon>Streptophyta</taxon>
        <taxon>Embryophyta</taxon>
        <taxon>Tracheophyta</taxon>
        <taxon>Spermatophyta</taxon>
        <taxon>Magnoliopsida</taxon>
        <taxon>eudicotyledons</taxon>
        <taxon>Gunneridae</taxon>
        <taxon>Pentapetalae</taxon>
        <taxon>rosids</taxon>
        <taxon>fabids</taxon>
        <taxon>Rosales</taxon>
        <taxon>Rosaceae</taxon>
        <taxon>Amygdaloideae</taxon>
        <taxon>Maleae</taxon>
        <taxon>Malus</taxon>
    </lineage>
</organism>
<keyword evidence="3" id="KW-1185">Reference proteome</keyword>
<dbReference type="Proteomes" id="UP000290289">
    <property type="component" value="Chromosome 8"/>
</dbReference>
<dbReference type="AlphaFoldDB" id="A0A498JEU8"/>
<reference evidence="2 3" key="1">
    <citation type="submission" date="2018-10" db="EMBL/GenBank/DDBJ databases">
        <title>A high-quality apple genome assembly.</title>
        <authorList>
            <person name="Hu J."/>
        </authorList>
    </citation>
    <scope>NUCLEOTIDE SEQUENCE [LARGE SCALE GENOMIC DNA]</scope>
    <source>
        <strain evidence="3">cv. HFTH1</strain>
        <tissue evidence="2">Young leaf</tissue>
    </source>
</reference>
<evidence type="ECO:0000256" key="1">
    <source>
        <dbReference type="SAM" id="MobiDB-lite"/>
    </source>
</evidence>
<dbReference type="EMBL" id="RDQH01000334">
    <property type="protein sequence ID" value="RXH91891.1"/>
    <property type="molecule type" value="Genomic_DNA"/>
</dbReference>
<protein>
    <submittedName>
        <fullName evidence="2">Uncharacterized protein</fullName>
    </submittedName>
</protein>
<evidence type="ECO:0000313" key="3">
    <source>
        <dbReference type="Proteomes" id="UP000290289"/>
    </source>
</evidence>
<feature type="region of interest" description="Disordered" evidence="1">
    <location>
        <begin position="1"/>
        <end position="20"/>
    </location>
</feature>
<proteinExistence type="predicted"/>
<accession>A0A498JEU8</accession>